<evidence type="ECO:0000313" key="2">
    <source>
        <dbReference type="RefSeq" id="XP_060668114.1"/>
    </source>
</evidence>
<protein>
    <submittedName>
        <fullName evidence="2">Uncharacterized protein LOC132799685</fullName>
    </submittedName>
</protein>
<dbReference type="PANTHER" id="PTHR35123:SF3">
    <property type="entry name" value="TRANSMEMBRANE PROTEIN"/>
    <property type="match status" value="1"/>
</dbReference>
<evidence type="ECO:0000313" key="1">
    <source>
        <dbReference type="Proteomes" id="UP001652623"/>
    </source>
</evidence>
<organism evidence="1 2">
    <name type="scientific">Ziziphus jujuba</name>
    <name type="common">Chinese jujube</name>
    <name type="synonym">Ziziphus sativa</name>
    <dbReference type="NCBI Taxonomy" id="326968"/>
    <lineage>
        <taxon>Eukaryota</taxon>
        <taxon>Viridiplantae</taxon>
        <taxon>Streptophyta</taxon>
        <taxon>Embryophyta</taxon>
        <taxon>Tracheophyta</taxon>
        <taxon>Spermatophyta</taxon>
        <taxon>Magnoliopsida</taxon>
        <taxon>eudicotyledons</taxon>
        <taxon>Gunneridae</taxon>
        <taxon>Pentapetalae</taxon>
        <taxon>rosids</taxon>
        <taxon>fabids</taxon>
        <taxon>Rosales</taxon>
        <taxon>Rhamnaceae</taxon>
        <taxon>Paliureae</taxon>
        <taxon>Ziziphus</taxon>
    </lineage>
</organism>
<proteinExistence type="predicted"/>
<dbReference type="PANTHER" id="PTHR35123">
    <property type="entry name" value="OS07G0633900 PROTEIN-RELATED"/>
    <property type="match status" value="1"/>
</dbReference>
<accession>A0ABM3ZUG5</accession>
<keyword evidence="1" id="KW-1185">Reference proteome</keyword>
<gene>
    <name evidence="2" type="primary">LOC132799685</name>
</gene>
<dbReference type="Proteomes" id="UP001652623">
    <property type="component" value="Chromosome 10"/>
</dbReference>
<dbReference type="GeneID" id="132799685"/>
<sequence length="119" mass="13603">MGFQQMVEGRIRYRYEKLSSNMNIEKVASPGRRHWVKKMNGRLKGLRLSRSRRLTLKVFSVVVLSSRIGRIYTKVVNRMKIEGGCPAIIFSTQWGLPVLSHPSVKCGKKVSNIDRKLGT</sequence>
<name>A0ABM3ZUG5_ZIZJJ</name>
<reference evidence="2" key="1">
    <citation type="submission" date="2025-08" db="UniProtKB">
        <authorList>
            <consortium name="RefSeq"/>
        </authorList>
    </citation>
    <scope>IDENTIFICATION</scope>
    <source>
        <tissue evidence="2">Seedling</tissue>
    </source>
</reference>
<dbReference type="RefSeq" id="XP_060668114.1">
    <property type="nucleotide sequence ID" value="XM_060812131.1"/>
</dbReference>